<comment type="subcellular location">
    <subcellularLocation>
        <location evidence="1">Membrane</location>
        <topology evidence="1">Multi-pass membrane protein</topology>
    </subcellularLocation>
</comment>
<dbReference type="InterPro" id="IPR056739">
    <property type="entry name" value="NfeD_membrane"/>
</dbReference>
<keyword evidence="4 6" id="KW-0472">Membrane</keyword>
<dbReference type="Pfam" id="PF01957">
    <property type="entry name" value="NfeD"/>
    <property type="match status" value="1"/>
</dbReference>
<name>A0ABY7A1K2_9PSED</name>
<evidence type="ECO:0000313" key="12">
    <source>
        <dbReference type="Proteomes" id="UP001163624"/>
    </source>
</evidence>
<dbReference type="PANTHER" id="PTHR33507">
    <property type="entry name" value="INNER MEMBRANE PROTEIN YBBJ"/>
    <property type="match status" value="1"/>
</dbReference>
<dbReference type="Gene3D" id="2.40.50.140">
    <property type="entry name" value="Nucleic acid-binding proteins"/>
    <property type="match status" value="1"/>
</dbReference>
<dbReference type="InterPro" id="IPR002810">
    <property type="entry name" value="NfeD-like_C"/>
</dbReference>
<keyword evidence="2 6" id="KW-0812">Transmembrane</keyword>
<evidence type="ECO:0000259" key="9">
    <source>
        <dbReference type="Pfam" id="PF24961"/>
    </source>
</evidence>
<dbReference type="Pfam" id="PF25145">
    <property type="entry name" value="NfeD1b_N"/>
    <property type="match status" value="1"/>
</dbReference>
<dbReference type="EMBL" id="CP113432">
    <property type="protein sequence ID" value="WAI50160.1"/>
    <property type="molecule type" value="Genomic_DNA"/>
</dbReference>
<keyword evidence="12" id="KW-1185">Reference proteome</keyword>
<evidence type="ECO:0000256" key="5">
    <source>
        <dbReference type="SAM" id="MobiDB-lite"/>
    </source>
</evidence>
<dbReference type="CDD" id="cd07020">
    <property type="entry name" value="Clp_protease_NfeD_1"/>
    <property type="match status" value="1"/>
</dbReference>
<dbReference type="Pfam" id="PF24961">
    <property type="entry name" value="NfeD_membrane"/>
    <property type="match status" value="1"/>
</dbReference>
<proteinExistence type="predicted"/>
<dbReference type="SUPFAM" id="SSF52096">
    <property type="entry name" value="ClpP/crotonase"/>
    <property type="match status" value="1"/>
</dbReference>
<reference evidence="11" key="1">
    <citation type="submission" date="2022-11" db="EMBL/GenBank/DDBJ databases">
        <title>Pseudomonas triclosanedens sp. nov., a triclosan degrader isolated from activated sludge.</title>
        <authorList>
            <person name="Yin Y."/>
            <person name="Lu Z."/>
        </authorList>
    </citation>
    <scope>NUCLEOTIDE SEQUENCE</scope>
    <source>
        <strain evidence="11">ZM23</strain>
    </source>
</reference>
<evidence type="ECO:0000256" key="1">
    <source>
        <dbReference type="ARBA" id="ARBA00004141"/>
    </source>
</evidence>
<feature type="chain" id="PRO_5047076678" evidence="7">
    <location>
        <begin position="23"/>
        <end position="446"/>
    </location>
</feature>
<feature type="domain" description="NfeD1b N-terminal" evidence="10">
    <location>
        <begin position="31"/>
        <end position="213"/>
    </location>
</feature>
<keyword evidence="7" id="KW-0732">Signal</keyword>
<feature type="domain" description="NfeD integral membrane" evidence="9">
    <location>
        <begin position="250"/>
        <end position="366"/>
    </location>
</feature>
<evidence type="ECO:0000256" key="4">
    <source>
        <dbReference type="ARBA" id="ARBA00023136"/>
    </source>
</evidence>
<feature type="transmembrane region" description="Helical" evidence="6">
    <location>
        <begin position="294"/>
        <end position="311"/>
    </location>
</feature>
<dbReference type="InterPro" id="IPR052165">
    <property type="entry name" value="Membrane_assoc_protease"/>
</dbReference>
<dbReference type="Gene3D" id="3.90.226.10">
    <property type="entry name" value="2-enoyl-CoA Hydratase, Chain A, domain 1"/>
    <property type="match status" value="1"/>
</dbReference>
<dbReference type="SUPFAM" id="SSF141322">
    <property type="entry name" value="NfeD domain-like"/>
    <property type="match status" value="1"/>
</dbReference>
<organism evidence="11 12">
    <name type="scientific">Pseudomonas triclosanedens</name>
    <dbReference type="NCBI Taxonomy" id="2961893"/>
    <lineage>
        <taxon>Bacteria</taxon>
        <taxon>Pseudomonadati</taxon>
        <taxon>Pseudomonadota</taxon>
        <taxon>Gammaproteobacteria</taxon>
        <taxon>Pseudomonadales</taxon>
        <taxon>Pseudomonadaceae</taxon>
        <taxon>Pseudomonas</taxon>
    </lineage>
</organism>
<feature type="transmembrane region" description="Helical" evidence="6">
    <location>
        <begin position="241"/>
        <end position="263"/>
    </location>
</feature>
<evidence type="ECO:0000259" key="10">
    <source>
        <dbReference type="Pfam" id="PF25145"/>
    </source>
</evidence>
<feature type="domain" description="NfeD-like C-terminal" evidence="8">
    <location>
        <begin position="383"/>
        <end position="437"/>
    </location>
</feature>
<dbReference type="InterPro" id="IPR012340">
    <property type="entry name" value="NA-bd_OB-fold"/>
</dbReference>
<dbReference type="InterPro" id="IPR056738">
    <property type="entry name" value="NfeD1b_N"/>
</dbReference>
<evidence type="ECO:0000313" key="11">
    <source>
        <dbReference type="EMBL" id="WAI50160.1"/>
    </source>
</evidence>
<evidence type="ECO:0000256" key="7">
    <source>
        <dbReference type="SAM" id="SignalP"/>
    </source>
</evidence>
<feature type="transmembrane region" description="Helical" evidence="6">
    <location>
        <begin position="318"/>
        <end position="337"/>
    </location>
</feature>
<protein>
    <submittedName>
        <fullName evidence="11">Nodulation protein NfeD</fullName>
    </submittedName>
</protein>
<evidence type="ECO:0000256" key="2">
    <source>
        <dbReference type="ARBA" id="ARBA00022692"/>
    </source>
</evidence>
<feature type="region of interest" description="Disordered" evidence="5">
    <location>
        <begin position="126"/>
        <end position="147"/>
    </location>
</feature>
<evidence type="ECO:0000256" key="3">
    <source>
        <dbReference type="ARBA" id="ARBA00022989"/>
    </source>
</evidence>
<evidence type="ECO:0000256" key="6">
    <source>
        <dbReference type="SAM" id="Phobius"/>
    </source>
</evidence>
<gene>
    <name evidence="11" type="ORF">OU419_02510</name>
</gene>
<feature type="signal peptide" evidence="7">
    <location>
        <begin position="1"/>
        <end position="22"/>
    </location>
</feature>
<keyword evidence="3 6" id="KW-1133">Transmembrane helix</keyword>
<dbReference type="InterPro" id="IPR029045">
    <property type="entry name" value="ClpP/crotonase-like_dom_sf"/>
</dbReference>
<accession>A0ABY7A1K2</accession>
<dbReference type="PANTHER" id="PTHR33507:SF4">
    <property type="entry name" value="NODULATION COMPETITIVENESS PROTEIN NFED"/>
    <property type="match status" value="1"/>
</dbReference>
<feature type="transmembrane region" description="Helical" evidence="6">
    <location>
        <begin position="349"/>
        <end position="370"/>
    </location>
</feature>
<sequence length="446" mass="45722">MMTRLFRRLACFLLLCAGGALAAPAAVVLDVDGAIGPATADYVARGIARAADEGAVLVVLRMDTPGGLDSAMRSIVKAILVSPLPVACYVAPGGARAASAGTYILYACHIAAMAPGTNLGAATPVRIGSKPDAGPSKAPSAEKAGDTLERKQINDAAAYIRGLAQLRGRNAEWAERAVREAVSLAADEALKQNVVDLVAADVPDLLRALDGRKVSVAGHDVRLRLAGAALIERGADWRTRLLAVITDPSVALILMMIGVYGLIFELASPGMALPGVLGAICLLLGLYALQLLPVSYAGAGLILIGLGFMAAEAFVPSFGALGLGGIVAFVFGALMLIDTDAPGFGVPLALVIALATISALFIGGILAAALKARRRAVVSGPAGLVGSLATVSQVADDDPCCGWVRLQGEQWQVRAGRPLRVGQRVRVLARDGLRFEVAAEDDSGGV</sequence>
<evidence type="ECO:0000259" key="8">
    <source>
        <dbReference type="Pfam" id="PF01957"/>
    </source>
</evidence>
<dbReference type="RefSeq" id="WP_254470118.1">
    <property type="nucleotide sequence ID" value="NZ_CP113432.1"/>
</dbReference>
<dbReference type="Proteomes" id="UP001163624">
    <property type="component" value="Chromosome"/>
</dbReference>